<gene>
    <name evidence="2" type="ORF">WKW80_04235</name>
</gene>
<sequence length="191" mass="20888">MTTSNTDSPRDSLTAFAGFQRIAAGSRAEVIAQLRRRTDAQPLFVFDDATGEPIDLDLRPGAPAASTESAAPEPPPRTVGRPKLGVVAREVTLLPRHWDWLNRQPGGASVALRKLVEDARRINVDRDAVRASRETSYRFMSAIAGHLPDFEEASRALFAGEQARFELFVAGWPEDVKSHLARLSANAWTAA</sequence>
<evidence type="ECO:0000256" key="1">
    <source>
        <dbReference type="SAM" id="MobiDB-lite"/>
    </source>
</evidence>
<accession>A0ABU8VU35</accession>
<reference evidence="2 3" key="1">
    <citation type="submission" date="2024-03" db="EMBL/GenBank/DDBJ databases">
        <title>Novel species of the genus Variovorax.</title>
        <authorList>
            <person name="Liu Q."/>
            <person name="Xin Y.-H."/>
        </authorList>
    </citation>
    <scope>NUCLEOTIDE SEQUENCE [LARGE SCALE GENOMIC DNA]</scope>
    <source>
        <strain evidence="2 3">KACC 18501</strain>
    </source>
</reference>
<dbReference type="EMBL" id="JBBKZV010000002">
    <property type="protein sequence ID" value="MEJ8821247.1"/>
    <property type="molecule type" value="Genomic_DNA"/>
</dbReference>
<dbReference type="Pfam" id="PF09998">
    <property type="entry name" value="DUF2239"/>
    <property type="match status" value="1"/>
</dbReference>
<proteinExistence type="predicted"/>
<feature type="compositionally biased region" description="Low complexity" evidence="1">
    <location>
        <begin position="62"/>
        <end position="71"/>
    </location>
</feature>
<feature type="region of interest" description="Disordered" evidence="1">
    <location>
        <begin position="55"/>
        <end position="81"/>
    </location>
</feature>
<protein>
    <submittedName>
        <fullName evidence="2">DUF2239 family protein</fullName>
    </submittedName>
</protein>
<organism evidence="2 3">
    <name type="scientific">Variovorax humicola</name>
    <dbReference type="NCBI Taxonomy" id="1769758"/>
    <lineage>
        <taxon>Bacteria</taxon>
        <taxon>Pseudomonadati</taxon>
        <taxon>Pseudomonadota</taxon>
        <taxon>Betaproteobacteria</taxon>
        <taxon>Burkholderiales</taxon>
        <taxon>Comamonadaceae</taxon>
        <taxon>Variovorax</taxon>
    </lineage>
</organism>
<keyword evidence="3" id="KW-1185">Reference proteome</keyword>
<evidence type="ECO:0000313" key="3">
    <source>
        <dbReference type="Proteomes" id="UP001363010"/>
    </source>
</evidence>
<evidence type="ECO:0000313" key="2">
    <source>
        <dbReference type="EMBL" id="MEJ8821247.1"/>
    </source>
</evidence>
<name>A0ABU8VU35_9BURK</name>
<dbReference type="RefSeq" id="WP_340362303.1">
    <property type="nucleotide sequence ID" value="NZ_JBBKZV010000002.1"/>
</dbReference>
<dbReference type="Proteomes" id="UP001363010">
    <property type="component" value="Unassembled WGS sequence"/>
</dbReference>
<comment type="caution">
    <text evidence="2">The sequence shown here is derived from an EMBL/GenBank/DDBJ whole genome shotgun (WGS) entry which is preliminary data.</text>
</comment>
<dbReference type="InterPro" id="IPR018715">
    <property type="entry name" value="DUF2239"/>
</dbReference>